<gene>
    <name evidence="1" type="ORF">DERYTH_LOCUS24945</name>
</gene>
<evidence type="ECO:0000313" key="1">
    <source>
        <dbReference type="EMBL" id="CAG8808716.1"/>
    </source>
</evidence>
<proteinExistence type="predicted"/>
<feature type="non-terminal residue" evidence="1">
    <location>
        <position position="1"/>
    </location>
</feature>
<sequence length="172" mass="20137">KILSQSKLKNFGFCFSNDQFKTAVQKANQSLFLLTNYQRLLITKHKQNFEINEVYFLEKSKHDIYFELKSQYPDIKLSLSLFYKLCLKNFKKAQKKTDMCQVYIKGQQAEKKLQQLTSIISTTNPIILENLKEMQLIEHITSSSCIIVMDFKENIRIGGGSVKTKNNFFEKL</sequence>
<accession>A0A9N9K5M9</accession>
<protein>
    <submittedName>
        <fullName evidence="1">11648_t:CDS:1</fullName>
    </submittedName>
</protein>
<dbReference type="AlphaFoldDB" id="A0A9N9K5M9"/>
<dbReference type="OrthoDB" id="5686618at2759"/>
<comment type="caution">
    <text evidence="1">The sequence shown here is derived from an EMBL/GenBank/DDBJ whole genome shotgun (WGS) entry which is preliminary data.</text>
</comment>
<organism evidence="1 2">
    <name type="scientific">Dentiscutata erythropus</name>
    <dbReference type="NCBI Taxonomy" id="1348616"/>
    <lineage>
        <taxon>Eukaryota</taxon>
        <taxon>Fungi</taxon>
        <taxon>Fungi incertae sedis</taxon>
        <taxon>Mucoromycota</taxon>
        <taxon>Glomeromycotina</taxon>
        <taxon>Glomeromycetes</taxon>
        <taxon>Diversisporales</taxon>
        <taxon>Gigasporaceae</taxon>
        <taxon>Dentiscutata</taxon>
    </lineage>
</organism>
<dbReference type="EMBL" id="CAJVPY010044136">
    <property type="protein sequence ID" value="CAG8808716.1"/>
    <property type="molecule type" value="Genomic_DNA"/>
</dbReference>
<reference evidence="1" key="1">
    <citation type="submission" date="2021-06" db="EMBL/GenBank/DDBJ databases">
        <authorList>
            <person name="Kallberg Y."/>
            <person name="Tangrot J."/>
            <person name="Rosling A."/>
        </authorList>
    </citation>
    <scope>NUCLEOTIDE SEQUENCE</scope>
    <source>
        <strain evidence="1">MA453B</strain>
    </source>
</reference>
<feature type="non-terminal residue" evidence="1">
    <location>
        <position position="172"/>
    </location>
</feature>
<name>A0A9N9K5M9_9GLOM</name>
<dbReference type="Proteomes" id="UP000789405">
    <property type="component" value="Unassembled WGS sequence"/>
</dbReference>
<evidence type="ECO:0000313" key="2">
    <source>
        <dbReference type="Proteomes" id="UP000789405"/>
    </source>
</evidence>
<keyword evidence="2" id="KW-1185">Reference proteome</keyword>